<protein>
    <submittedName>
        <fullName evidence="3">Uncharacterized protein</fullName>
    </submittedName>
</protein>
<evidence type="ECO:0000256" key="1">
    <source>
        <dbReference type="SAM" id="MobiDB-lite"/>
    </source>
</evidence>
<feature type="compositionally biased region" description="Basic and acidic residues" evidence="1">
    <location>
        <begin position="1"/>
        <end position="22"/>
    </location>
</feature>
<feature type="transmembrane region" description="Helical" evidence="2">
    <location>
        <begin position="128"/>
        <end position="153"/>
    </location>
</feature>
<dbReference type="AlphaFoldDB" id="A0AAW2HB46"/>
<keyword evidence="2" id="KW-1133">Transmembrane helix</keyword>
<feature type="region of interest" description="Disordered" evidence="1">
    <location>
        <begin position="1"/>
        <end position="33"/>
    </location>
</feature>
<evidence type="ECO:0000256" key="2">
    <source>
        <dbReference type="SAM" id="Phobius"/>
    </source>
</evidence>
<keyword evidence="2" id="KW-0812">Transmembrane</keyword>
<organism evidence="3">
    <name type="scientific">Menopon gallinae</name>
    <name type="common">poultry shaft louse</name>
    <dbReference type="NCBI Taxonomy" id="328185"/>
    <lineage>
        <taxon>Eukaryota</taxon>
        <taxon>Metazoa</taxon>
        <taxon>Ecdysozoa</taxon>
        <taxon>Arthropoda</taxon>
        <taxon>Hexapoda</taxon>
        <taxon>Insecta</taxon>
        <taxon>Pterygota</taxon>
        <taxon>Neoptera</taxon>
        <taxon>Paraneoptera</taxon>
        <taxon>Psocodea</taxon>
        <taxon>Troctomorpha</taxon>
        <taxon>Phthiraptera</taxon>
        <taxon>Amblycera</taxon>
        <taxon>Menoponidae</taxon>
        <taxon>Menopon</taxon>
    </lineage>
</organism>
<keyword evidence="2" id="KW-0472">Membrane</keyword>
<name>A0AAW2HB46_9NEOP</name>
<dbReference type="EMBL" id="JARGDH010000005">
    <property type="protein sequence ID" value="KAL0266905.1"/>
    <property type="molecule type" value="Genomic_DNA"/>
</dbReference>
<evidence type="ECO:0000313" key="3">
    <source>
        <dbReference type="EMBL" id="KAL0266905.1"/>
    </source>
</evidence>
<gene>
    <name evidence="3" type="ORF">PYX00_009325</name>
</gene>
<comment type="caution">
    <text evidence="3">The sequence shown here is derived from an EMBL/GenBank/DDBJ whole genome shotgun (WGS) entry which is preliminary data.</text>
</comment>
<sequence>MDSITADKRTGTTPAFERREESAEMGSRFSAEQPTDDFQTISKFLEECLSELSIDELLSQRRSLKDAAGEPQALPLLGNYTRENINPLEKMRIKGLHRLPARKTIFEDYDEEEEWLPKKKSKSKFGKLFEVSVTTLSFLAFGSYLLCLMASVMRQKSTDALAAVGTTGSPQIQLLQQILGSNKQYPVRIPVSSFAIHPGRKRRASPYRYYEKIFAK</sequence>
<reference evidence="3" key="1">
    <citation type="journal article" date="2024" name="Gigascience">
        <title>Chromosome-level genome of the poultry shaft louse Menopon gallinae provides insight into the host-switching and adaptive evolution of parasitic lice.</title>
        <authorList>
            <person name="Xu Y."/>
            <person name="Ma L."/>
            <person name="Liu S."/>
            <person name="Liang Y."/>
            <person name="Liu Q."/>
            <person name="He Z."/>
            <person name="Tian L."/>
            <person name="Duan Y."/>
            <person name="Cai W."/>
            <person name="Li H."/>
            <person name="Song F."/>
        </authorList>
    </citation>
    <scope>NUCLEOTIDE SEQUENCE</scope>
    <source>
        <strain evidence="3">Cailab_2023a</strain>
    </source>
</reference>
<proteinExistence type="predicted"/>
<accession>A0AAW2HB46</accession>